<feature type="transmembrane region" description="Helical" evidence="1">
    <location>
        <begin position="86"/>
        <end position="106"/>
    </location>
</feature>
<name>A0A9P7GEJ8_9AGAR</name>
<reference evidence="2" key="2">
    <citation type="submission" date="2021-10" db="EMBL/GenBank/DDBJ databases">
        <title>Phylogenomics reveals ancestral predisposition of the termite-cultivated fungus Termitomyces towards a domesticated lifestyle.</title>
        <authorList>
            <person name="Auxier B."/>
            <person name="Grum-Grzhimaylo A."/>
            <person name="Cardenas M.E."/>
            <person name="Lodge J.D."/>
            <person name="Laessoe T."/>
            <person name="Pedersen O."/>
            <person name="Smith M.E."/>
            <person name="Kuyper T.W."/>
            <person name="Franco-Molano E.A."/>
            <person name="Baroni T.J."/>
            <person name="Aanen D.K."/>
        </authorList>
    </citation>
    <scope>NUCLEOTIDE SEQUENCE</scope>
    <source>
        <strain evidence="2">AP01</strain>
        <tissue evidence="2">Mycelium</tissue>
    </source>
</reference>
<feature type="transmembrane region" description="Helical" evidence="1">
    <location>
        <begin position="231"/>
        <end position="252"/>
    </location>
</feature>
<keyword evidence="1" id="KW-0472">Membrane</keyword>
<keyword evidence="3" id="KW-1185">Reference proteome</keyword>
<sequence>MARTWSVLRDGLVPLILFSGLVLGAKHFIFGHLHESGLDKHLANACSPQSTTITHYRLSYVGHGTTDAILCPLVTFFHRAFSVPDALSGLAYFLGVGGPLIAIPSVESWRTGRSVLIAYPVIYGLLSQTLTVGLVYPIYWLIFILSGSANTGRGGGRPEDAKITQGHAEAIIFGLLVGAVVPTVGMLVLDDPVVTAMWQPYPAYVSLAQYAHLALRPASKHSDSGYKTIRFLYLALFMISSSVHISTIWPLISKDLTTIQRLFLPTISSPTRSTEAGLRVLHFLKWDLTFGLSAAMFATLWFARDLTESVALVAWNVTVTVALGPGAALAGAALWRESSLQPITKVKAT</sequence>
<protein>
    <submittedName>
        <fullName evidence="2">Uncharacterized protein</fullName>
    </submittedName>
</protein>
<accession>A0A9P7GEJ8</accession>
<feature type="transmembrane region" description="Helical" evidence="1">
    <location>
        <begin position="12"/>
        <end position="30"/>
    </location>
</feature>
<feature type="transmembrane region" description="Helical" evidence="1">
    <location>
        <begin position="310"/>
        <end position="335"/>
    </location>
</feature>
<feature type="transmembrane region" description="Helical" evidence="1">
    <location>
        <begin position="283"/>
        <end position="303"/>
    </location>
</feature>
<feature type="transmembrane region" description="Helical" evidence="1">
    <location>
        <begin position="126"/>
        <end position="149"/>
    </location>
</feature>
<gene>
    <name evidence="2" type="ORF">DXG03_005027</name>
</gene>
<evidence type="ECO:0000313" key="2">
    <source>
        <dbReference type="EMBL" id="KAG5645880.1"/>
    </source>
</evidence>
<reference evidence="2" key="1">
    <citation type="submission" date="2020-07" db="EMBL/GenBank/DDBJ databases">
        <authorList>
            <person name="Nieuwenhuis M."/>
            <person name="Van De Peppel L.J.J."/>
        </authorList>
    </citation>
    <scope>NUCLEOTIDE SEQUENCE</scope>
    <source>
        <strain evidence="2">AP01</strain>
        <tissue evidence="2">Mycelium</tissue>
    </source>
</reference>
<organism evidence="2 3">
    <name type="scientific">Asterophora parasitica</name>
    <dbReference type="NCBI Taxonomy" id="117018"/>
    <lineage>
        <taxon>Eukaryota</taxon>
        <taxon>Fungi</taxon>
        <taxon>Dikarya</taxon>
        <taxon>Basidiomycota</taxon>
        <taxon>Agaricomycotina</taxon>
        <taxon>Agaricomycetes</taxon>
        <taxon>Agaricomycetidae</taxon>
        <taxon>Agaricales</taxon>
        <taxon>Tricholomatineae</taxon>
        <taxon>Lyophyllaceae</taxon>
        <taxon>Asterophora</taxon>
    </lineage>
</organism>
<comment type="caution">
    <text evidence="2">The sequence shown here is derived from an EMBL/GenBank/DDBJ whole genome shotgun (WGS) entry which is preliminary data.</text>
</comment>
<dbReference type="OrthoDB" id="72269at2759"/>
<evidence type="ECO:0000313" key="3">
    <source>
        <dbReference type="Proteomes" id="UP000775547"/>
    </source>
</evidence>
<dbReference type="AlphaFoldDB" id="A0A9P7GEJ8"/>
<keyword evidence="1" id="KW-0812">Transmembrane</keyword>
<keyword evidence="1" id="KW-1133">Transmembrane helix</keyword>
<dbReference type="Proteomes" id="UP000775547">
    <property type="component" value="Unassembled WGS sequence"/>
</dbReference>
<evidence type="ECO:0000256" key="1">
    <source>
        <dbReference type="SAM" id="Phobius"/>
    </source>
</evidence>
<feature type="transmembrane region" description="Helical" evidence="1">
    <location>
        <begin position="170"/>
        <end position="189"/>
    </location>
</feature>
<dbReference type="EMBL" id="JABCKV010000030">
    <property type="protein sequence ID" value="KAG5645880.1"/>
    <property type="molecule type" value="Genomic_DNA"/>
</dbReference>
<proteinExistence type="predicted"/>